<evidence type="ECO:0000313" key="3">
    <source>
        <dbReference type="Proteomes" id="UP001497516"/>
    </source>
</evidence>
<dbReference type="GO" id="GO:0009733">
    <property type="term" value="P:response to auxin"/>
    <property type="evidence" value="ECO:0007669"/>
    <property type="project" value="InterPro"/>
</dbReference>
<dbReference type="EMBL" id="OZ034816">
    <property type="protein sequence ID" value="CAL1379084.1"/>
    <property type="molecule type" value="Genomic_DNA"/>
</dbReference>
<organism evidence="2 3">
    <name type="scientific">Linum trigynum</name>
    <dbReference type="NCBI Taxonomy" id="586398"/>
    <lineage>
        <taxon>Eukaryota</taxon>
        <taxon>Viridiplantae</taxon>
        <taxon>Streptophyta</taxon>
        <taxon>Embryophyta</taxon>
        <taxon>Tracheophyta</taxon>
        <taxon>Spermatophyta</taxon>
        <taxon>Magnoliopsida</taxon>
        <taxon>eudicotyledons</taxon>
        <taxon>Gunneridae</taxon>
        <taxon>Pentapetalae</taxon>
        <taxon>rosids</taxon>
        <taxon>fabids</taxon>
        <taxon>Malpighiales</taxon>
        <taxon>Linaceae</taxon>
        <taxon>Linum</taxon>
    </lineage>
</organism>
<accession>A0AAV2DZJ3</accession>
<comment type="similarity">
    <text evidence="1">Belongs to the ARG7 family.</text>
</comment>
<dbReference type="Proteomes" id="UP001497516">
    <property type="component" value="Chromosome 3"/>
</dbReference>
<dbReference type="InterPro" id="IPR003676">
    <property type="entry name" value="SAUR_fam"/>
</dbReference>
<proteinExistence type="inferred from homology"/>
<gene>
    <name evidence="2" type="ORF">LTRI10_LOCUS20627</name>
</gene>
<name>A0AAV2DZJ3_9ROSI</name>
<dbReference type="PANTHER" id="PTHR31374">
    <property type="entry name" value="AUXIN-INDUCED PROTEIN-LIKE-RELATED"/>
    <property type="match status" value="1"/>
</dbReference>
<evidence type="ECO:0000313" key="2">
    <source>
        <dbReference type="EMBL" id="CAL1379084.1"/>
    </source>
</evidence>
<sequence length="129" mass="14581">MKAKQLVETCMSKWRKMGSKVIPCGGCDYCCKDHWGLWAAVNESKSIPSDVPKGHLAVYVGEDYKRFVIKITLLKHPLFKALLEQAKDEYDFTAADSKLCIPCHEKMFLHVLRCASSPQPQQGTTFLCL</sequence>
<dbReference type="AlphaFoldDB" id="A0AAV2DZJ3"/>
<protein>
    <submittedName>
        <fullName evidence="2">Uncharacterized protein</fullName>
    </submittedName>
</protein>
<dbReference type="Pfam" id="PF02519">
    <property type="entry name" value="Auxin_inducible"/>
    <property type="match status" value="1"/>
</dbReference>
<dbReference type="PANTHER" id="PTHR31374:SF9">
    <property type="entry name" value="AUXIN-RESPONSIVE FAMILY PROTEIN"/>
    <property type="match status" value="1"/>
</dbReference>
<keyword evidence="3" id="KW-1185">Reference proteome</keyword>
<reference evidence="2 3" key="1">
    <citation type="submission" date="2024-04" db="EMBL/GenBank/DDBJ databases">
        <authorList>
            <person name="Fracassetti M."/>
        </authorList>
    </citation>
    <scope>NUCLEOTIDE SEQUENCE [LARGE SCALE GENOMIC DNA]</scope>
</reference>
<evidence type="ECO:0000256" key="1">
    <source>
        <dbReference type="ARBA" id="ARBA00006974"/>
    </source>
</evidence>